<keyword evidence="5 8" id="KW-0812">Transmembrane</keyword>
<dbReference type="GO" id="GO:0005886">
    <property type="term" value="C:plasma membrane"/>
    <property type="evidence" value="ECO:0007669"/>
    <property type="project" value="UniProtKB-SubCell"/>
</dbReference>
<evidence type="ECO:0000256" key="2">
    <source>
        <dbReference type="ARBA" id="ARBA00006236"/>
    </source>
</evidence>
<feature type="transmembrane region" description="Helical" evidence="8">
    <location>
        <begin position="174"/>
        <end position="196"/>
    </location>
</feature>
<dbReference type="Pfam" id="PF07690">
    <property type="entry name" value="MFS_1"/>
    <property type="match status" value="1"/>
</dbReference>
<evidence type="ECO:0000256" key="4">
    <source>
        <dbReference type="ARBA" id="ARBA00022475"/>
    </source>
</evidence>
<dbReference type="PANTHER" id="PTHR23502:SF132">
    <property type="entry name" value="POLYAMINE TRANSPORTER 2-RELATED"/>
    <property type="match status" value="1"/>
</dbReference>
<feature type="transmembrane region" description="Helical" evidence="8">
    <location>
        <begin position="385"/>
        <end position="404"/>
    </location>
</feature>
<feature type="transmembrane region" description="Helical" evidence="8">
    <location>
        <begin position="117"/>
        <end position="134"/>
    </location>
</feature>
<keyword evidence="7 8" id="KW-0472">Membrane</keyword>
<dbReference type="EMBL" id="LIUT01000001">
    <property type="protein sequence ID" value="KOR89606.1"/>
    <property type="molecule type" value="Genomic_DNA"/>
</dbReference>
<feature type="transmembrane region" description="Helical" evidence="8">
    <location>
        <begin position="20"/>
        <end position="37"/>
    </location>
</feature>
<feature type="transmembrane region" description="Helical" evidence="8">
    <location>
        <begin position="89"/>
        <end position="111"/>
    </location>
</feature>
<sequence length="416" mass="43810">MSISTNEAGSTLVLTRSKRMRFALILGSLSAFGPLSVDMYLPALPKLSESLGSTASLAQLSLTAFLLGLALGQLVAGPLSDIRGRKGPLIISLMIYSITSLLCAFAPSIWILITLRFIQGASGAAGIVISRAVVRDLYTGTELTKFFTLLMLINGLAPIIAPVFGAFILNFVSWRGVFVVLFVIGLLMLLAVWFGLPETLNREKRASGGIQQTFRTFGTLVRDRVFIGYALSQAFVSAGMFAYISGSPFVLQDIYGVSPQMYSLFFAVNGIGIVLFSQITGRLASRTGETQLLKAGLLIAVFGGTSLFAITWLGGGLMLIAPMLFLIVSAVGMVSATTTSLAMQKQAAHTSGSASALLGLLPLLLGAAASPLVGLGDGTTATPMGTVIGIAEWLAVCAFLFLVVPRSRNTKSNISM</sequence>
<dbReference type="InterPro" id="IPR004812">
    <property type="entry name" value="Efflux_drug-R_Bcr/CmlA"/>
</dbReference>
<dbReference type="InterPro" id="IPR020846">
    <property type="entry name" value="MFS_dom"/>
</dbReference>
<evidence type="ECO:0000256" key="7">
    <source>
        <dbReference type="ARBA" id="ARBA00023136"/>
    </source>
</evidence>
<dbReference type="PANTHER" id="PTHR23502">
    <property type="entry name" value="MAJOR FACILITATOR SUPERFAMILY"/>
    <property type="match status" value="1"/>
</dbReference>
<keyword evidence="6 8" id="KW-1133">Transmembrane helix</keyword>
<protein>
    <recommendedName>
        <fullName evidence="8">Bcr/CflA family efflux transporter</fullName>
    </recommendedName>
</protein>
<name>A0A0M1P535_9BACL</name>
<evidence type="ECO:0000313" key="11">
    <source>
        <dbReference type="Proteomes" id="UP000036932"/>
    </source>
</evidence>
<evidence type="ECO:0000256" key="5">
    <source>
        <dbReference type="ARBA" id="ARBA00022692"/>
    </source>
</evidence>
<feature type="transmembrane region" description="Helical" evidence="8">
    <location>
        <begin position="354"/>
        <end position="373"/>
    </location>
</feature>
<dbReference type="OrthoDB" id="9800416at2"/>
<feature type="transmembrane region" description="Helical" evidence="8">
    <location>
        <begin position="225"/>
        <end position="244"/>
    </location>
</feature>
<keyword evidence="4 8" id="KW-1003">Cell membrane</keyword>
<reference evidence="11" key="1">
    <citation type="submission" date="2015-08" db="EMBL/GenBank/DDBJ databases">
        <title>Genome sequencing project for genomic taxonomy and phylogenomics of Bacillus-like bacteria.</title>
        <authorList>
            <person name="Liu B."/>
            <person name="Wang J."/>
            <person name="Zhu Y."/>
            <person name="Liu G."/>
            <person name="Chen Q."/>
            <person name="Chen Z."/>
            <person name="Lan J."/>
            <person name="Che J."/>
            <person name="Ge C."/>
            <person name="Shi H."/>
            <person name="Pan Z."/>
            <person name="Liu X."/>
        </authorList>
    </citation>
    <scope>NUCLEOTIDE SEQUENCE [LARGE SCALE GENOMIC DNA]</scope>
    <source>
        <strain evidence="11">FJAT-22460</strain>
    </source>
</reference>
<accession>A0A0M1P535</accession>
<feature type="transmembrane region" description="Helical" evidence="8">
    <location>
        <begin position="57"/>
        <end position="77"/>
    </location>
</feature>
<comment type="similarity">
    <text evidence="2 8">Belongs to the major facilitator superfamily. Bcr/CmlA family.</text>
</comment>
<dbReference type="InterPro" id="IPR001958">
    <property type="entry name" value="Tet-R_TetA/multi-R_MdtG-like"/>
</dbReference>
<feature type="transmembrane region" description="Helical" evidence="8">
    <location>
        <begin position="264"/>
        <end position="283"/>
    </location>
</feature>
<proteinExistence type="inferred from homology"/>
<dbReference type="Proteomes" id="UP000036932">
    <property type="component" value="Unassembled WGS sequence"/>
</dbReference>
<evidence type="ECO:0000256" key="1">
    <source>
        <dbReference type="ARBA" id="ARBA00004651"/>
    </source>
</evidence>
<evidence type="ECO:0000259" key="9">
    <source>
        <dbReference type="PROSITE" id="PS50850"/>
    </source>
</evidence>
<keyword evidence="3 8" id="KW-0813">Transport</keyword>
<feature type="transmembrane region" description="Helical" evidence="8">
    <location>
        <begin position="295"/>
        <end position="313"/>
    </location>
</feature>
<dbReference type="PATRIC" id="fig|1705565.3.peg.4192"/>
<organism evidence="10 11">
    <name type="scientific">Paenibacillus solani</name>
    <dbReference type="NCBI Taxonomy" id="1705565"/>
    <lineage>
        <taxon>Bacteria</taxon>
        <taxon>Bacillati</taxon>
        <taxon>Bacillota</taxon>
        <taxon>Bacilli</taxon>
        <taxon>Bacillales</taxon>
        <taxon>Paenibacillaceae</taxon>
        <taxon>Paenibacillus</taxon>
    </lineage>
</organism>
<dbReference type="NCBIfam" id="TIGR00710">
    <property type="entry name" value="efflux_Bcr_CflA"/>
    <property type="match status" value="1"/>
</dbReference>
<evidence type="ECO:0000256" key="3">
    <source>
        <dbReference type="ARBA" id="ARBA00022448"/>
    </source>
</evidence>
<comment type="caution">
    <text evidence="10">The sequence shown here is derived from an EMBL/GenBank/DDBJ whole genome shotgun (WGS) entry which is preliminary data.</text>
</comment>
<feature type="transmembrane region" description="Helical" evidence="8">
    <location>
        <begin position="146"/>
        <end position="168"/>
    </location>
</feature>
<dbReference type="InterPro" id="IPR011701">
    <property type="entry name" value="MFS"/>
</dbReference>
<dbReference type="InterPro" id="IPR036259">
    <property type="entry name" value="MFS_trans_sf"/>
</dbReference>
<dbReference type="GO" id="GO:1990961">
    <property type="term" value="P:xenobiotic detoxification by transmembrane export across the plasma membrane"/>
    <property type="evidence" value="ECO:0007669"/>
    <property type="project" value="InterPro"/>
</dbReference>
<comment type="subcellular location">
    <subcellularLocation>
        <location evidence="1 8">Cell membrane</location>
        <topology evidence="1 8">Multi-pass membrane protein</topology>
    </subcellularLocation>
</comment>
<dbReference type="GO" id="GO:0042910">
    <property type="term" value="F:xenobiotic transmembrane transporter activity"/>
    <property type="evidence" value="ECO:0007669"/>
    <property type="project" value="InterPro"/>
</dbReference>
<gene>
    <name evidence="10" type="ORF">AM231_10980</name>
</gene>
<evidence type="ECO:0000256" key="6">
    <source>
        <dbReference type="ARBA" id="ARBA00022989"/>
    </source>
</evidence>
<dbReference type="RefSeq" id="WP_054402642.1">
    <property type="nucleotide sequence ID" value="NZ_LIUT01000001.1"/>
</dbReference>
<dbReference type="PRINTS" id="PR01035">
    <property type="entry name" value="TCRTETA"/>
</dbReference>
<feature type="domain" description="Major facilitator superfamily (MFS) profile" evidence="9">
    <location>
        <begin position="19"/>
        <end position="408"/>
    </location>
</feature>
<dbReference type="AlphaFoldDB" id="A0A0M1P535"/>
<dbReference type="SUPFAM" id="SSF103473">
    <property type="entry name" value="MFS general substrate transporter"/>
    <property type="match status" value="1"/>
</dbReference>
<dbReference type="Gene3D" id="1.20.1720.10">
    <property type="entry name" value="Multidrug resistance protein D"/>
    <property type="match status" value="1"/>
</dbReference>
<dbReference type="FunFam" id="1.20.1720.10:FF:000005">
    <property type="entry name" value="Bcr/CflA family efflux transporter"/>
    <property type="match status" value="1"/>
</dbReference>
<dbReference type="PROSITE" id="PS50850">
    <property type="entry name" value="MFS"/>
    <property type="match status" value="1"/>
</dbReference>
<keyword evidence="11" id="KW-1185">Reference proteome</keyword>
<evidence type="ECO:0000313" key="10">
    <source>
        <dbReference type="EMBL" id="KOR89606.1"/>
    </source>
</evidence>
<feature type="transmembrane region" description="Helical" evidence="8">
    <location>
        <begin position="319"/>
        <end position="342"/>
    </location>
</feature>
<dbReference type="CDD" id="cd17320">
    <property type="entry name" value="MFS_MdfA_MDR_like"/>
    <property type="match status" value="1"/>
</dbReference>
<evidence type="ECO:0000256" key="8">
    <source>
        <dbReference type="RuleBase" id="RU365088"/>
    </source>
</evidence>